<protein>
    <submittedName>
        <fullName evidence="3">Tetratricopeptide repeat protein</fullName>
    </submittedName>
</protein>
<evidence type="ECO:0000313" key="3">
    <source>
        <dbReference type="EMBL" id="MRX76778.1"/>
    </source>
</evidence>
<name>A0A7K0FYY5_9SPHI</name>
<comment type="caution">
    <text evidence="3">The sequence shown here is derived from an EMBL/GenBank/DDBJ whole genome shotgun (WGS) entry which is preliminary data.</text>
</comment>
<dbReference type="SUPFAM" id="SSF48452">
    <property type="entry name" value="TPR-like"/>
    <property type="match status" value="2"/>
</dbReference>
<evidence type="ECO:0000313" key="4">
    <source>
        <dbReference type="Proteomes" id="UP000487757"/>
    </source>
</evidence>
<dbReference type="SMART" id="SM00028">
    <property type="entry name" value="TPR"/>
    <property type="match status" value="4"/>
</dbReference>
<sequence length="537" mass="62131">MDRNHKVKTQKEQTNPFYDRAFEYLKKDKSKEAFSQFDKAKDLFLLQRDSLGVGKCLLNMAIISTNNGDFFGGQEISLNASSYFDKKIKEHDIYNKSNLNNLGFATENLKDYSQAIVFYTEALDYISGKIPETILKNNIANVYRKRGAYQKAIEIYQNLLKQQTNKNISAKILSNLALTKWLQNSNYQAAPQLLKALEMRKEDNDLLGLNASYAHLADYYTIKMPDSALFYAIMRYQNSKVINSVDDRLEALQKLIKLSPPEETKHYFQTYQALDDSIRTVRVAAKNQFAVIRYQTEKQKADNITLQKENGDKKYQIIIISSVALFILVSGIFWYRKRKRDIETQSQKAITESKLKTSKKVHDVVANGLYRVMTEIENQHDLDRNHVLDKIEDLYEKSRDISYEKPMEVNKPFHERLSELLTSFATETRKVLIAGNDAELWLKVSEQTKYEIEHIIQELMVNMKKHSQASNVAMRFENNGEQIKIYYTDNGVGMPKGKQFNNGLRNTGNRIEEINGAIIFDTEVEKGLKIQILFPIS</sequence>
<dbReference type="Pfam" id="PF13424">
    <property type="entry name" value="TPR_12"/>
    <property type="match status" value="1"/>
</dbReference>
<accession>A0A7K0FYY5</accession>
<keyword evidence="4" id="KW-1185">Reference proteome</keyword>
<dbReference type="Gene3D" id="3.30.565.10">
    <property type="entry name" value="Histidine kinase-like ATPase, C-terminal domain"/>
    <property type="match status" value="1"/>
</dbReference>
<dbReference type="InterPro" id="IPR036890">
    <property type="entry name" value="HATPase_C_sf"/>
</dbReference>
<dbReference type="Gene3D" id="1.25.40.10">
    <property type="entry name" value="Tetratricopeptide repeat domain"/>
    <property type="match status" value="2"/>
</dbReference>
<keyword evidence="1" id="KW-0802">TPR repeat</keyword>
<dbReference type="SUPFAM" id="SSF55874">
    <property type="entry name" value="ATPase domain of HSP90 chaperone/DNA topoisomerase II/histidine kinase"/>
    <property type="match status" value="1"/>
</dbReference>
<keyword evidence="2" id="KW-0472">Membrane</keyword>
<keyword evidence="2" id="KW-0812">Transmembrane</keyword>
<dbReference type="OrthoDB" id="943406at2"/>
<dbReference type="PROSITE" id="PS50005">
    <property type="entry name" value="TPR"/>
    <property type="match status" value="1"/>
</dbReference>
<dbReference type="InterPro" id="IPR011990">
    <property type="entry name" value="TPR-like_helical_dom_sf"/>
</dbReference>
<dbReference type="AlphaFoldDB" id="A0A7K0FYY5"/>
<reference evidence="3 4" key="1">
    <citation type="submission" date="2019-11" db="EMBL/GenBank/DDBJ databases">
        <title>Pedobacter petrophilus genome.</title>
        <authorList>
            <person name="Feldbauer M.J."/>
            <person name="Newman J.D."/>
        </authorList>
    </citation>
    <scope>NUCLEOTIDE SEQUENCE [LARGE SCALE GENOMIC DNA]</scope>
    <source>
        <strain evidence="3 4">LMG 29686</strain>
    </source>
</reference>
<gene>
    <name evidence="3" type="ORF">GJU39_11835</name>
</gene>
<evidence type="ECO:0000256" key="1">
    <source>
        <dbReference type="PROSITE-ProRule" id="PRU00339"/>
    </source>
</evidence>
<dbReference type="EMBL" id="WKKH01000015">
    <property type="protein sequence ID" value="MRX76778.1"/>
    <property type="molecule type" value="Genomic_DNA"/>
</dbReference>
<feature type="repeat" description="TPR" evidence="1">
    <location>
        <begin position="133"/>
        <end position="166"/>
    </location>
</feature>
<keyword evidence="2" id="KW-1133">Transmembrane helix</keyword>
<evidence type="ECO:0000256" key="2">
    <source>
        <dbReference type="SAM" id="Phobius"/>
    </source>
</evidence>
<feature type="transmembrane region" description="Helical" evidence="2">
    <location>
        <begin position="315"/>
        <end position="335"/>
    </location>
</feature>
<dbReference type="Proteomes" id="UP000487757">
    <property type="component" value="Unassembled WGS sequence"/>
</dbReference>
<dbReference type="InterPro" id="IPR019734">
    <property type="entry name" value="TPR_rpt"/>
</dbReference>
<organism evidence="3 4">
    <name type="scientific">Pedobacter petrophilus</name>
    <dbReference type="NCBI Taxonomy" id="1908241"/>
    <lineage>
        <taxon>Bacteria</taxon>
        <taxon>Pseudomonadati</taxon>
        <taxon>Bacteroidota</taxon>
        <taxon>Sphingobacteriia</taxon>
        <taxon>Sphingobacteriales</taxon>
        <taxon>Sphingobacteriaceae</taxon>
        <taxon>Pedobacter</taxon>
    </lineage>
</organism>
<proteinExistence type="predicted"/>